<comment type="caution">
    <text evidence="2">The sequence shown here is derived from an EMBL/GenBank/DDBJ whole genome shotgun (WGS) entry which is preliminary data.</text>
</comment>
<sequence>MDEIPFLEVVRGDPTPEELAALIAVLVARTSPAAAPEARGPSAWADRAHSARRPLAPRRGTAGDARPRSA</sequence>
<keyword evidence="3" id="KW-1185">Reference proteome</keyword>
<evidence type="ECO:0000256" key="1">
    <source>
        <dbReference type="SAM" id="MobiDB-lite"/>
    </source>
</evidence>
<feature type="region of interest" description="Disordered" evidence="1">
    <location>
        <begin position="32"/>
        <end position="70"/>
    </location>
</feature>
<evidence type="ECO:0000313" key="3">
    <source>
        <dbReference type="Proteomes" id="UP001230426"/>
    </source>
</evidence>
<accession>A0ABT9RC20</accession>
<evidence type="ECO:0008006" key="4">
    <source>
        <dbReference type="Google" id="ProtNLM"/>
    </source>
</evidence>
<dbReference type="RefSeq" id="WP_306867059.1">
    <property type="nucleotide sequence ID" value="NZ_JAUSRB010000002.1"/>
</dbReference>
<dbReference type="EMBL" id="JAUSRB010000002">
    <property type="protein sequence ID" value="MDP9866407.1"/>
    <property type="molecule type" value="Genomic_DNA"/>
</dbReference>
<dbReference type="Proteomes" id="UP001230426">
    <property type="component" value="Unassembled WGS sequence"/>
</dbReference>
<organism evidence="2 3">
    <name type="scientific">Streptosporangium brasiliense</name>
    <dbReference type="NCBI Taxonomy" id="47480"/>
    <lineage>
        <taxon>Bacteria</taxon>
        <taxon>Bacillati</taxon>
        <taxon>Actinomycetota</taxon>
        <taxon>Actinomycetes</taxon>
        <taxon>Streptosporangiales</taxon>
        <taxon>Streptosporangiaceae</taxon>
        <taxon>Streptosporangium</taxon>
    </lineage>
</organism>
<gene>
    <name evidence="2" type="ORF">J2S55_005673</name>
</gene>
<dbReference type="InterPro" id="IPR032716">
    <property type="entry name" value="ACC_epsilon"/>
</dbReference>
<evidence type="ECO:0000313" key="2">
    <source>
        <dbReference type="EMBL" id="MDP9866407.1"/>
    </source>
</evidence>
<dbReference type="Pfam" id="PF13822">
    <property type="entry name" value="ACC_epsilon"/>
    <property type="match status" value="1"/>
</dbReference>
<protein>
    <recommendedName>
        <fullName evidence="4">Acyl-CoA carboxylase subunit epsilon</fullName>
    </recommendedName>
</protein>
<name>A0ABT9RC20_9ACTN</name>
<proteinExistence type="predicted"/>
<reference evidence="2 3" key="1">
    <citation type="submission" date="2023-07" db="EMBL/GenBank/DDBJ databases">
        <title>Sequencing the genomes of 1000 actinobacteria strains.</title>
        <authorList>
            <person name="Klenk H.-P."/>
        </authorList>
    </citation>
    <scope>NUCLEOTIDE SEQUENCE [LARGE SCALE GENOMIC DNA]</scope>
    <source>
        <strain evidence="2 3">DSM 44109</strain>
    </source>
</reference>